<dbReference type="GO" id="GO:0005096">
    <property type="term" value="F:GTPase activator activity"/>
    <property type="evidence" value="ECO:0007669"/>
    <property type="project" value="UniProtKB-KW"/>
</dbReference>
<feature type="region of interest" description="Disordered" evidence="3">
    <location>
        <begin position="1712"/>
        <end position="1747"/>
    </location>
</feature>
<dbReference type="CDD" id="cd22207">
    <property type="entry name" value="pseudoGTPaseD_p190RhoGAP"/>
    <property type="match status" value="1"/>
</dbReference>
<dbReference type="EnsemblMetazoa" id="XM_022803723">
    <property type="protein sequence ID" value="XP_022659458"/>
    <property type="gene ID" value="LOC111249627"/>
</dbReference>
<feature type="domain" description="FF" evidence="5">
    <location>
        <begin position="503"/>
        <end position="557"/>
    </location>
</feature>
<feature type="compositionally biased region" description="Pro residues" evidence="3">
    <location>
        <begin position="1341"/>
        <end position="1352"/>
    </location>
</feature>
<dbReference type="InterPro" id="IPR039006">
    <property type="entry name" value="RhoGAP_pG2"/>
</dbReference>
<feature type="domain" description="PG1 pseudoGTPase" evidence="6">
    <location>
        <begin position="675"/>
        <end position="872"/>
    </location>
</feature>
<dbReference type="InterPro" id="IPR027417">
    <property type="entry name" value="P-loop_NTPase"/>
</dbReference>
<feature type="compositionally biased region" description="Basic residues" evidence="3">
    <location>
        <begin position="1736"/>
        <end position="1745"/>
    </location>
</feature>
<dbReference type="InterPro" id="IPR039007">
    <property type="entry name" value="pG1"/>
</dbReference>
<feature type="region of interest" description="Disordered" evidence="3">
    <location>
        <begin position="1072"/>
        <end position="1161"/>
    </location>
</feature>
<dbReference type="GO" id="GO:0003924">
    <property type="term" value="F:GTPase activity"/>
    <property type="evidence" value="ECO:0007669"/>
    <property type="project" value="InterPro"/>
</dbReference>
<dbReference type="Pfam" id="PF23083">
    <property type="entry name" value="FF_RHG35_4th"/>
    <property type="match status" value="1"/>
</dbReference>
<feature type="region of interest" description="Disordered" evidence="3">
    <location>
        <begin position="1386"/>
        <end position="1405"/>
    </location>
</feature>
<feature type="compositionally biased region" description="Polar residues" evidence="3">
    <location>
        <begin position="1258"/>
        <end position="1272"/>
    </location>
</feature>
<dbReference type="InterPro" id="IPR032835">
    <property type="entry name" value="RhoGAP-FF1"/>
</dbReference>
<dbReference type="OrthoDB" id="9994905at2759"/>
<dbReference type="RefSeq" id="XP_022659457.1">
    <property type="nucleotide sequence ID" value="XM_022803722.1"/>
</dbReference>
<dbReference type="GO" id="GO:0007266">
    <property type="term" value="P:Rho protein signal transduction"/>
    <property type="evidence" value="ECO:0007669"/>
    <property type="project" value="TreeGrafter"/>
</dbReference>
<dbReference type="Gene3D" id="1.10.10.440">
    <property type="entry name" value="FF domain"/>
    <property type="match status" value="2"/>
</dbReference>
<dbReference type="GO" id="GO:0008361">
    <property type="term" value="P:regulation of cell size"/>
    <property type="evidence" value="ECO:0007669"/>
    <property type="project" value="TreeGrafter"/>
</dbReference>
<dbReference type="SUPFAM" id="SSF52540">
    <property type="entry name" value="P-loop containing nucleoside triphosphate hydrolases"/>
    <property type="match status" value="1"/>
</dbReference>
<name>A0A7M7M9C7_VARDE</name>
<dbReference type="RefSeq" id="XP_022659458.1">
    <property type="nucleotide sequence ID" value="XM_022803723.1"/>
</dbReference>
<dbReference type="PROSITE" id="PS51676">
    <property type="entry name" value="FF"/>
    <property type="match status" value="1"/>
</dbReference>
<dbReference type="GeneID" id="111249627"/>
<proteinExistence type="predicted"/>
<keyword evidence="9" id="KW-1185">Reference proteome</keyword>
<evidence type="ECO:0000313" key="8">
    <source>
        <dbReference type="EnsemblMetazoa" id="XP_022659459"/>
    </source>
</evidence>
<dbReference type="SMART" id="SM00324">
    <property type="entry name" value="RhoGAP"/>
    <property type="match status" value="1"/>
</dbReference>
<dbReference type="OMA" id="RIVKMRN"/>
<dbReference type="Pfam" id="PF19518">
    <property type="entry name" value="RhoGAP_pG1_pG2"/>
    <property type="match status" value="1"/>
</dbReference>
<dbReference type="InterPro" id="IPR002713">
    <property type="entry name" value="FF_domain"/>
</dbReference>
<feature type="compositionally biased region" description="Basic and acidic residues" evidence="3">
    <location>
        <begin position="1721"/>
        <end position="1735"/>
    </location>
</feature>
<feature type="region of interest" description="Disordered" evidence="3">
    <location>
        <begin position="1515"/>
        <end position="1551"/>
    </location>
</feature>
<keyword evidence="2" id="KW-0677">Repeat</keyword>
<dbReference type="InterPro" id="IPR036517">
    <property type="entry name" value="FF_domain_sf"/>
</dbReference>
<protein>
    <recommendedName>
        <fullName evidence="10">Rho GTPase-activating protein 190</fullName>
    </recommendedName>
</protein>
<dbReference type="Gene3D" id="3.40.50.300">
    <property type="entry name" value="P-loop containing nucleotide triphosphate hydrolases"/>
    <property type="match status" value="2"/>
</dbReference>
<keyword evidence="1" id="KW-0343">GTPase activation</keyword>
<dbReference type="RefSeq" id="XP_022659456.1">
    <property type="nucleotide sequence ID" value="XM_022803721.1"/>
</dbReference>
<dbReference type="PANTHER" id="PTHR46005">
    <property type="entry name" value="RHO GTPASE-ACTIVATING PROTEIN 190"/>
    <property type="match status" value="1"/>
</dbReference>
<evidence type="ECO:0000256" key="2">
    <source>
        <dbReference type="ARBA" id="ARBA00022737"/>
    </source>
</evidence>
<dbReference type="CDD" id="cd00882">
    <property type="entry name" value="Ras_like_GTPase"/>
    <property type="match status" value="1"/>
</dbReference>
<dbReference type="InterPro" id="IPR008936">
    <property type="entry name" value="Rho_GTPase_activation_prot"/>
</dbReference>
<sequence length="1944" mass="213032">MSVTTTLKKISASTTGRRGGSYHSTGGPESNSVVEKRTITVAVIGLSGTEKEKGCMGSGKSCLCNRFVRPGEDDYYTDHISVLSQTDFGGRVVNNDHFLYWGHVTKGTSPDIFSEMNQELGMSTLSSGPGGVLGGGSAGLPPLPPGVAGVQTTFHIVEQTEFIDDSSFQPFKSGKTDPYVKRCASTKLTSAEKLMYICKNQLGIEKEYEQCLMPDGRLSVDGFVCVFDVSDVPGRSVERVVEYTATCLSQLIKTKKPIVLAATKCDEADDAMQRELDRLLSRKEFKSANIPLVETSAHNAVNVDTAFMVLAHLVDKARPGKLKVMSYQEALKCRQEMCDFAAEAYGALIRAQVNDYRTLWVTAAKRVQHCPEFKRYVEIYGKDAAKRTFVQHTKRLKEQYIDSRVQAYLRVLPDILLDLLPDLDAIKDTEWVDVKEQLRSHPDFDQYFIDRPDESWEELILGDDQNEDGLCDEDRVPFQLLDSEDAEQCYLQHRQSLESEDRRNDQRRAFKKLLEETGFVTPGKALSEVRVLFMGRDCYEDLPEKDIQDIYDEHQQEITERAKKHFKELLVERADLFYGFANLGNGCVIGQDDIQNITQGLQEDIRYKTLERLDQERMLILLRHLGFIGHGPVRATCPAGPVTHCMDRLIGRVLQRAPRPRSWARSSAWALAHSETGEQKLNVVLFATKSLLHSFSHFFKNQCCSCIDEASGRCILELEKDQRYALELRLIDGDVSQPENSFRTPDFIPHGCICLYEDSSSLEYIRDSLEKTLLSNLEQDAELVEQEPGEEAGRQPFHGLPIVLVLLCRENGDEVELGQLRDEGNSRARALQCPFIAVNYVADGFDRASVLLSVSQLIEGIQRRSGLMQLAGGPGRGLGEPGAAPPDVKVLLCMLCGDPYDAERLLSPLLSHQCCLVSNLPNTVTLEAYVGPVGPRGKTTIVVQIQATSYHRVRPQIPDGHINGVILAYALERPNSLAALTSFSKNISHVPIQIVALAGLPPTTAEDAATRETLLAEGEDVAHALQAHFLCAASPDTPLSTTAYSPFFKDVYQYKAGTERAFSPVCDGSCQEELSEYTEEEEDVEGHEGHAHGAPHGGHQGGDPSEMATLPLRGYVVPPPPMRHESYNQTPAVGNDENTEGLYEQLPGESGLSPGDEDTPGMYAPLYANGRDPDELKRLHHPHLVTAPSAAGTPATVGVATSHNTDNGGPGHSNSMERKPRLSAGEAPSYPPPLPPARNLMSTFAASRGTAGSTENAYLISQQPPPSSTGGQFSRAAPGPPGSNNANSVRSFLLKKSSSLRAAPPPVVVPSRHSLDAGKGLSEESPEDDTVSSGLSAYGGYPPPDPAPPDLLPPAAGFRKAGETASQESLSLDAGWVDNRLYEQQRGGTSTFGHGSQTPDDSWERQQLAQLGSQVEGTSDQLFQRFGGMFGPSGGIGSPAGLEQHKQHKTRQKQVGRINLREFDHIQNAIQRINVSGSAGGAKFPLGALPKAPHGSLLPAHGGSGSEVEDHHYAPLIPQQPKKRLPRSAKDKGEGHASESDSVGELSDSGDNLELDSLDLVAGVGGDKAKQRKSSKTRSKKKAIAVAPPKIPHLEGGLPAFLNPTTNPLGPLSPQDPEKAAAAAAATALGVYCSAAPCALGPAPGYGPSLGALGSLGLDRLALPPHMPSSLRHHFLFSQHFPSDNSLNSHTKTRLDSLSCVAGAMDDTMSPFDNLELKQTLGEKRRKEKDKEKKEKRSKSKKGTKKGIEDFAQSPDKFIPLFVEKCILFIETEGLESEGLYRVPGNRAHVEMLFQKFEEDPNCDLIELDIPVNAVATALKDFFSKHLPPLLSTQAMNKLTDASAIPDRSCRLLEMRRLLRQLPLANLEILRYVFHHFVRVTENSRQNSMDSKNLAICWWPTLLPLEFNDMLMFERVRPHLEDSVQTMIDQYRFLFCGEEEVVMV</sequence>
<dbReference type="Gene3D" id="1.10.555.10">
    <property type="entry name" value="Rho GTPase activation protein"/>
    <property type="match status" value="1"/>
</dbReference>
<dbReference type="Pfam" id="PF00071">
    <property type="entry name" value="Ras"/>
    <property type="match status" value="1"/>
</dbReference>
<feature type="domain" description="Rho-GAP" evidence="4">
    <location>
        <begin position="1746"/>
        <end position="1935"/>
    </location>
</feature>
<dbReference type="KEGG" id="vde:111249627"/>
<feature type="region of interest" description="Disordered" evidence="3">
    <location>
        <begin position="1258"/>
        <end position="1372"/>
    </location>
</feature>
<dbReference type="GO" id="GO:0005525">
    <property type="term" value="F:GTP binding"/>
    <property type="evidence" value="ECO:0007669"/>
    <property type="project" value="InterPro"/>
</dbReference>
<feature type="compositionally biased region" description="Low complexity" evidence="3">
    <location>
        <begin position="1190"/>
        <end position="1201"/>
    </location>
</feature>
<dbReference type="PROSITE" id="PS51852">
    <property type="entry name" value="PG1"/>
    <property type="match status" value="1"/>
</dbReference>
<feature type="region of interest" description="Disordered" evidence="3">
    <location>
        <begin position="1"/>
        <end position="33"/>
    </location>
</feature>
<reference evidence="8" key="1">
    <citation type="submission" date="2021-01" db="UniProtKB">
        <authorList>
            <consortium name="EnsemblMetazoa"/>
        </authorList>
    </citation>
    <scope>IDENTIFICATION</scope>
</reference>
<dbReference type="InterPro" id="IPR051978">
    <property type="entry name" value="Rho-GAP_domain"/>
</dbReference>
<dbReference type="PROSITE" id="PS50238">
    <property type="entry name" value="RHOGAP"/>
    <property type="match status" value="1"/>
</dbReference>
<dbReference type="PANTHER" id="PTHR46005:SF4">
    <property type="entry name" value="RHO GTPASE-ACTIVATING PROTEIN 190"/>
    <property type="match status" value="1"/>
</dbReference>
<dbReference type="Proteomes" id="UP000594260">
    <property type="component" value="Unplaced"/>
</dbReference>
<evidence type="ECO:0008006" key="10">
    <source>
        <dbReference type="Google" id="ProtNLM"/>
    </source>
</evidence>
<feature type="compositionally biased region" description="Acidic residues" evidence="3">
    <location>
        <begin position="1073"/>
        <end position="1085"/>
    </location>
</feature>
<dbReference type="EnsemblMetazoa" id="XM_022803722">
    <property type="protein sequence ID" value="XP_022659457"/>
    <property type="gene ID" value="LOC111249627"/>
</dbReference>
<dbReference type="FunCoup" id="A0A7M7M9C7">
    <property type="interactions" value="977"/>
</dbReference>
<evidence type="ECO:0000259" key="4">
    <source>
        <dbReference type="PROSITE" id="PS50238"/>
    </source>
</evidence>
<accession>A0A7M7M9C7</accession>
<evidence type="ECO:0000259" key="5">
    <source>
        <dbReference type="PROSITE" id="PS51676"/>
    </source>
</evidence>
<dbReference type="EnsemblMetazoa" id="XM_022803721">
    <property type="protein sequence ID" value="XP_022659456"/>
    <property type="gene ID" value="LOC111249627"/>
</dbReference>
<evidence type="ECO:0000256" key="3">
    <source>
        <dbReference type="SAM" id="MobiDB-lite"/>
    </source>
</evidence>
<dbReference type="Pfam" id="PF00620">
    <property type="entry name" value="RhoGAP"/>
    <property type="match status" value="1"/>
</dbReference>
<feature type="region of interest" description="Disordered" evidence="3">
    <location>
        <begin position="1187"/>
        <end position="1240"/>
    </location>
</feature>
<dbReference type="Pfam" id="PF16512">
    <property type="entry name" value="RhoGAP-FF1"/>
    <property type="match status" value="1"/>
</dbReference>
<feature type="compositionally biased region" description="Basic and acidic residues" evidence="3">
    <location>
        <begin position="1528"/>
        <end position="1539"/>
    </location>
</feature>
<evidence type="ECO:0000259" key="6">
    <source>
        <dbReference type="PROSITE" id="PS51852"/>
    </source>
</evidence>
<dbReference type="PROSITE" id="PS51853">
    <property type="entry name" value="PG2"/>
    <property type="match status" value="1"/>
</dbReference>
<dbReference type="GO" id="GO:0005829">
    <property type="term" value="C:cytosol"/>
    <property type="evidence" value="ECO:0007669"/>
    <property type="project" value="TreeGrafter"/>
</dbReference>
<evidence type="ECO:0000256" key="1">
    <source>
        <dbReference type="ARBA" id="ARBA00022468"/>
    </source>
</evidence>
<dbReference type="InterPro" id="IPR057284">
    <property type="entry name" value="FF_RHG35_4th"/>
</dbReference>
<dbReference type="RefSeq" id="XP_022659459.1">
    <property type="nucleotide sequence ID" value="XM_022803724.1"/>
</dbReference>
<dbReference type="InterPro" id="IPR045786">
    <property type="entry name" value="RhoGAP_pG1_pG2"/>
</dbReference>
<dbReference type="SUPFAM" id="SSF48350">
    <property type="entry name" value="GTPase activation domain, GAP"/>
    <property type="match status" value="1"/>
</dbReference>
<dbReference type="EnsemblMetazoa" id="XM_022803724">
    <property type="protein sequence ID" value="XP_022659459"/>
    <property type="gene ID" value="LOC111249627"/>
</dbReference>
<organism evidence="8 9">
    <name type="scientific">Varroa destructor</name>
    <name type="common">Honeybee mite</name>
    <dbReference type="NCBI Taxonomy" id="109461"/>
    <lineage>
        <taxon>Eukaryota</taxon>
        <taxon>Metazoa</taxon>
        <taxon>Ecdysozoa</taxon>
        <taxon>Arthropoda</taxon>
        <taxon>Chelicerata</taxon>
        <taxon>Arachnida</taxon>
        <taxon>Acari</taxon>
        <taxon>Parasitiformes</taxon>
        <taxon>Mesostigmata</taxon>
        <taxon>Gamasina</taxon>
        <taxon>Dermanyssoidea</taxon>
        <taxon>Varroidae</taxon>
        <taxon>Varroa</taxon>
    </lineage>
</organism>
<feature type="compositionally biased region" description="Basic residues" evidence="3">
    <location>
        <begin position="1570"/>
        <end position="1583"/>
    </location>
</feature>
<feature type="domain" description="PG2 pseudoGTPase" evidence="7">
    <location>
        <begin position="889"/>
        <end position="1057"/>
    </location>
</feature>
<evidence type="ECO:0000313" key="9">
    <source>
        <dbReference type="Proteomes" id="UP000594260"/>
    </source>
</evidence>
<dbReference type="CTD" id="32743"/>
<dbReference type="InterPro" id="IPR000198">
    <property type="entry name" value="RhoGAP_dom"/>
</dbReference>
<dbReference type="InParanoid" id="A0A7M7M9C7"/>
<evidence type="ECO:0000259" key="7">
    <source>
        <dbReference type="PROSITE" id="PS51853"/>
    </source>
</evidence>
<dbReference type="InterPro" id="IPR001806">
    <property type="entry name" value="Small_GTPase"/>
</dbReference>
<feature type="region of interest" description="Disordered" evidence="3">
    <location>
        <begin position="1564"/>
        <end position="1584"/>
    </location>
</feature>
<dbReference type="GO" id="GO:0050770">
    <property type="term" value="P:regulation of axonogenesis"/>
    <property type="evidence" value="ECO:0007669"/>
    <property type="project" value="TreeGrafter"/>
</dbReference>